<keyword evidence="6 12" id="KW-0418">Kinase</keyword>
<dbReference type="Pfam" id="PF02518">
    <property type="entry name" value="HATPase_c"/>
    <property type="match status" value="1"/>
</dbReference>
<keyword evidence="5" id="KW-0547">Nucleotide-binding</keyword>
<feature type="transmembrane region" description="Helical" evidence="9">
    <location>
        <begin position="123"/>
        <end position="149"/>
    </location>
</feature>
<keyword evidence="10" id="KW-0732">Signal</keyword>
<dbReference type="InterPro" id="IPR036890">
    <property type="entry name" value="HATPase_C_sf"/>
</dbReference>
<name>A0ABP9B6D0_9PSEU</name>
<feature type="domain" description="Histidine kinase/HSP90-like ATPase" evidence="11">
    <location>
        <begin position="272"/>
        <end position="366"/>
    </location>
</feature>
<dbReference type="GO" id="GO:0016301">
    <property type="term" value="F:kinase activity"/>
    <property type="evidence" value="ECO:0007669"/>
    <property type="project" value="UniProtKB-KW"/>
</dbReference>
<keyword evidence="9" id="KW-0472">Membrane</keyword>
<keyword evidence="13" id="KW-1185">Reference proteome</keyword>
<dbReference type="Gene3D" id="1.20.5.1930">
    <property type="match status" value="1"/>
</dbReference>
<dbReference type="InterPro" id="IPR050482">
    <property type="entry name" value="Sensor_HK_TwoCompSys"/>
</dbReference>
<dbReference type="InterPro" id="IPR003594">
    <property type="entry name" value="HATPase_dom"/>
</dbReference>
<keyword evidence="8" id="KW-0902">Two-component regulatory system</keyword>
<evidence type="ECO:0000256" key="9">
    <source>
        <dbReference type="SAM" id="Phobius"/>
    </source>
</evidence>
<dbReference type="EMBL" id="BAABHO010000020">
    <property type="protein sequence ID" value="GAA4791301.1"/>
    <property type="molecule type" value="Genomic_DNA"/>
</dbReference>
<keyword evidence="4" id="KW-0808">Transferase</keyword>
<organism evidence="12 13">
    <name type="scientific">Actinomycetospora chlora</name>
    <dbReference type="NCBI Taxonomy" id="663608"/>
    <lineage>
        <taxon>Bacteria</taxon>
        <taxon>Bacillati</taxon>
        <taxon>Actinomycetota</taxon>
        <taxon>Actinomycetes</taxon>
        <taxon>Pseudonocardiales</taxon>
        <taxon>Pseudonocardiaceae</taxon>
        <taxon>Actinomycetospora</taxon>
    </lineage>
</organism>
<dbReference type="PANTHER" id="PTHR24421">
    <property type="entry name" value="NITRATE/NITRITE SENSOR PROTEIN NARX-RELATED"/>
    <property type="match status" value="1"/>
</dbReference>
<evidence type="ECO:0000313" key="12">
    <source>
        <dbReference type="EMBL" id="GAA4791301.1"/>
    </source>
</evidence>
<evidence type="ECO:0000256" key="6">
    <source>
        <dbReference type="ARBA" id="ARBA00022777"/>
    </source>
</evidence>
<evidence type="ECO:0000256" key="3">
    <source>
        <dbReference type="ARBA" id="ARBA00022553"/>
    </source>
</evidence>
<dbReference type="SMART" id="SM00387">
    <property type="entry name" value="HATPase_c"/>
    <property type="match status" value="1"/>
</dbReference>
<keyword evidence="9" id="KW-1133">Transmembrane helix</keyword>
<evidence type="ECO:0000259" key="11">
    <source>
        <dbReference type="SMART" id="SM00387"/>
    </source>
</evidence>
<dbReference type="PANTHER" id="PTHR24421:SF10">
    <property type="entry name" value="NITRATE_NITRITE SENSOR PROTEIN NARQ"/>
    <property type="match status" value="1"/>
</dbReference>
<evidence type="ECO:0000256" key="2">
    <source>
        <dbReference type="ARBA" id="ARBA00012438"/>
    </source>
</evidence>
<feature type="chain" id="PRO_5047361486" description="histidine kinase" evidence="10">
    <location>
        <begin position="22"/>
        <end position="368"/>
    </location>
</feature>
<feature type="transmembrane region" description="Helical" evidence="9">
    <location>
        <begin position="97"/>
        <end position="116"/>
    </location>
</feature>
<protein>
    <recommendedName>
        <fullName evidence="2">histidine kinase</fullName>
        <ecNumber evidence="2">2.7.13.3</ecNumber>
    </recommendedName>
</protein>
<proteinExistence type="predicted"/>
<comment type="catalytic activity">
    <reaction evidence="1">
        <text>ATP + protein L-histidine = ADP + protein N-phospho-L-histidine.</text>
        <dbReference type="EC" id="2.7.13.3"/>
    </reaction>
</comment>
<sequence>MREPWRTAALAAVLLAGTAIAAAGQAARPVDVGAVGVVVGGVLAVSAVWAGHRRWPEAAALLAGLVVAGYLVLGGPYGPVQLVVAMCAFALGDRRPLGRALLVGAATAVVLTGGLATRLRAELPVVATGVLVAWAAVFVALPLLLGVVVRLRRDAAARQREELLARGSEAERLRVARDVHDIAGHGFAVVSMQAGVALTVFDEQPDQARRCLEAIRDSADAALGDLHGMLDTLRGPAPGVADLEELVDRVRAAGLPVDLRSAGDAGTGMDEEVSTTVHRVVQEALTNVLRHAGPTTASVEIDHDPDAVAVVVRDRGRGLAGPAAPMSARHGLGSLRARTEALGGTLTVTAGRGGGVEVDARLPRRARS</sequence>
<gene>
    <name evidence="12" type="ORF">GCM10023200_28130</name>
</gene>
<comment type="caution">
    <text evidence="12">The sequence shown here is derived from an EMBL/GenBank/DDBJ whole genome shotgun (WGS) entry which is preliminary data.</text>
</comment>
<keyword evidence="7" id="KW-0067">ATP-binding</keyword>
<feature type="transmembrane region" description="Helical" evidence="9">
    <location>
        <begin position="58"/>
        <end position="77"/>
    </location>
</feature>
<dbReference type="SUPFAM" id="SSF55874">
    <property type="entry name" value="ATPase domain of HSP90 chaperone/DNA topoisomerase II/histidine kinase"/>
    <property type="match status" value="1"/>
</dbReference>
<feature type="transmembrane region" description="Helical" evidence="9">
    <location>
        <begin position="32"/>
        <end position="51"/>
    </location>
</feature>
<evidence type="ECO:0000256" key="10">
    <source>
        <dbReference type="SAM" id="SignalP"/>
    </source>
</evidence>
<reference evidence="13" key="1">
    <citation type="journal article" date="2019" name="Int. J. Syst. Evol. Microbiol.">
        <title>The Global Catalogue of Microorganisms (GCM) 10K type strain sequencing project: providing services to taxonomists for standard genome sequencing and annotation.</title>
        <authorList>
            <consortium name="The Broad Institute Genomics Platform"/>
            <consortium name="The Broad Institute Genome Sequencing Center for Infectious Disease"/>
            <person name="Wu L."/>
            <person name="Ma J."/>
        </authorList>
    </citation>
    <scope>NUCLEOTIDE SEQUENCE [LARGE SCALE GENOMIC DNA]</scope>
    <source>
        <strain evidence="13">JCM 17979</strain>
    </source>
</reference>
<dbReference type="Proteomes" id="UP001500928">
    <property type="component" value="Unassembled WGS sequence"/>
</dbReference>
<accession>A0ABP9B6D0</accession>
<dbReference type="InterPro" id="IPR011712">
    <property type="entry name" value="Sig_transdc_His_kin_sub3_dim/P"/>
</dbReference>
<evidence type="ECO:0000256" key="4">
    <source>
        <dbReference type="ARBA" id="ARBA00022679"/>
    </source>
</evidence>
<evidence type="ECO:0000256" key="5">
    <source>
        <dbReference type="ARBA" id="ARBA00022741"/>
    </source>
</evidence>
<dbReference type="Pfam" id="PF07730">
    <property type="entry name" value="HisKA_3"/>
    <property type="match status" value="1"/>
</dbReference>
<feature type="signal peptide" evidence="10">
    <location>
        <begin position="1"/>
        <end position="21"/>
    </location>
</feature>
<evidence type="ECO:0000313" key="13">
    <source>
        <dbReference type="Proteomes" id="UP001500928"/>
    </source>
</evidence>
<dbReference type="EC" id="2.7.13.3" evidence="2"/>
<dbReference type="Gene3D" id="3.30.565.10">
    <property type="entry name" value="Histidine kinase-like ATPase, C-terminal domain"/>
    <property type="match status" value="1"/>
</dbReference>
<keyword evidence="9" id="KW-0812">Transmembrane</keyword>
<keyword evidence="3" id="KW-0597">Phosphoprotein</keyword>
<evidence type="ECO:0000256" key="8">
    <source>
        <dbReference type="ARBA" id="ARBA00023012"/>
    </source>
</evidence>
<evidence type="ECO:0000256" key="7">
    <source>
        <dbReference type="ARBA" id="ARBA00022840"/>
    </source>
</evidence>
<dbReference type="CDD" id="cd16917">
    <property type="entry name" value="HATPase_UhpB-NarQ-NarX-like"/>
    <property type="match status" value="1"/>
</dbReference>
<evidence type="ECO:0000256" key="1">
    <source>
        <dbReference type="ARBA" id="ARBA00000085"/>
    </source>
</evidence>